<dbReference type="Proteomes" id="UP000812031">
    <property type="component" value="Unassembled WGS sequence"/>
</dbReference>
<comment type="caution">
    <text evidence="1">The sequence shown here is derived from an EMBL/GenBank/DDBJ whole genome shotgun (WGS) entry which is preliminary data.</text>
</comment>
<dbReference type="InterPro" id="IPR024422">
    <property type="entry name" value="Protein_unknown_function_OB"/>
</dbReference>
<sequence length="131" mass="14543">MKKKILLGMSLCLVIASLGLVYLYSYKAHRDISAEKVDYVVTISGLESEFTANERSAYTKYQNKIIELTATISMIDATSKGIVLGEKVFATFKDSLPKKITSGKTLKIKGRFLGYDELLGEFKIDESSVTN</sequence>
<evidence type="ECO:0008006" key="3">
    <source>
        <dbReference type="Google" id="ProtNLM"/>
    </source>
</evidence>
<dbReference type="RefSeq" id="WP_219318899.1">
    <property type="nucleotide sequence ID" value="NZ_JAHWYN010000023.1"/>
</dbReference>
<proteinExistence type="predicted"/>
<evidence type="ECO:0000313" key="2">
    <source>
        <dbReference type="Proteomes" id="UP000812031"/>
    </source>
</evidence>
<reference evidence="1 2" key="1">
    <citation type="submission" date="2021-07" db="EMBL/GenBank/DDBJ databases">
        <title>Flavobacterium sp. nov. isolated from sediment on the Taihu Lake.</title>
        <authorList>
            <person name="Qu J.-H."/>
        </authorList>
    </citation>
    <scope>NUCLEOTIDE SEQUENCE [LARGE SCALE GENOMIC DNA]</scope>
    <source>
        <strain evidence="1 2">NAS39</strain>
    </source>
</reference>
<gene>
    <name evidence="1" type="ORF">KZH69_18150</name>
</gene>
<keyword evidence="2" id="KW-1185">Reference proteome</keyword>
<protein>
    <recommendedName>
        <fullName evidence="3">tRNA_anti-like</fullName>
    </recommendedName>
</protein>
<evidence type="ECO:0000313" key="1">
    <source>
        <dbReference type="EMBL" id="MBW4362414.1"/>
    </source>
</evidence>
<organism evidence="1 2">
    <name type="scientific">Flavobacterium taihuense</name>
    <dbReference type="NCBI Taxonomy" id="2857508"/>
    <lineage>
        <taxon>Bacteria</taxon>
        <taxon>Pseudomonadati</taxon>
        <taxon>Bacteroidota</taxon>
        <taxon>Flavobacteriia</taxon>
        <taxon>Flavobacteriales</taxon>
        <taxon>Flavobacteriaceae</taxon>
        <taxon>Flavobacterium</taxon>
    </lineage>
</organism>
<dbReference type="EMBL" id="JAHWYN010000023">
    <property type="protein sequence ID" value="MBW4362414.1"/>
    <property type="molecule type" value="Genomic_DNA"/>
</dbReference>
<accession>A0ABS6Y0I3</accession>
<dbReference type="Pfam" id="PF12869">
    <property type="entry name" value="tRNA_anti-like"/>
    <property type="match status" value="1"/>
</dbReference>
<name>A0ABS6Y0I3_9FLAO</name>